<evidence type="ECO:0000259" key="4">
    <source>
        <dbReference type="PROSITE" id="PS51352"/>
    </source>
</evidence>
<dbReference type="PANTHER" id="PTHR42852">
    <property type="entry name" value="THIOL:DISULFIDE INTERCHANGE PROTEIN DSBE"/>
    <property type="match status" value="1"/>
</dbReference>
<comment type="subcellular location">
    <subcellularLocation>
        <location evidence="1">Cell envelope</location>
    </subcellularLocation>
</comment>
<organism evidence="5 6">
    <name type="scientific">Zoogloea oryzae</name>
    <dbReference type="NCBI Taxonomy" id="310767"/>
    <lineage>
        <taxon>Bacteria</taxon>
        <taxon>Pseudomonadati</taxon>
        <taxon>Pseudomonadota</taxon>
        <taxon>Betaproteobacteria</taxon>
        <taxon>Rhodocyclales</taxon>
        <taxon>Zoogloeaceae</taxon>
        <taxon>Zoogloea</taxon>
    </lineage>
</organism>
<gene>
    <name evidence="5" type="ORF">GCM10007933_39200</name>
</gene>
<dbReference type="InterPro" id="IPR013766">
    <property type="entry name" value="Thioredoxin_domain"/>
</dbReference>
<name>A0ABQ6FJQ1_9RHOO</name>
<proteinExistence type="predicted"/>
<sequence length="184" mass="19377">MNRTLSIALVVIVALAAGAAGIYSARRDAPPAATPAASPEQQAALDKLLALELPDSGSAKQPLANWKGKVLVVNFWATWCPPCRKEIPAFSAMSTKYQDKGVQFVGISIDTADNVRDFQAANKVSYPLVIASPSVVGLTEALGNTSQALPFTVIVTRNGQLGLVKLGTLSEDELDRKLAELTGS</sequence>
<evidence type="ECO:0000313" key="5">
    <source>
        <dbReference type="EMBL" id="GLT24440.1"/>
    </source>
</evidence>
<dbReference type="PROSITE" id="PS00194">
    <property type="entry name" value="THIOREDOXIN_1"/>
    <property type="match status" value="1"/>
</dbReference>
<accession>A0ABQ6FJQ1</accession>
<dbReference type="Gene3D" id="3.40.30.10">
    <property type="entry name" value="Glutaredoxin"/>
    <property type="match status" value="1"/>
</dbReference>
<dbReference type="PROSITE" id="PS51352">
    <property type="entry name" value="THIOREDOXIN_2"/>
    <property type="match status" value="1"/>
</dbReference>
<reference evidence="6" key="1">
    <citation type="journal article" date="2019" name="Int. J. Syst. Evol. Microbiol.">
        <title>The Global Catalogue of Microorganisms (GCM) 10K type strain sequencing project: providing services to taxonomists for standard genome sequencing and annotation.</title>
        <authorList>
            <consortium name="The Broad Institute Genomics Platform"/>
            <consortium name="The Broad Institute Genome Sequencing Center for Infectious Disease"/>
            <person name="Wu L."/>
            <person name="Ma J."/>
        </authorList>
    </citation>
    <scope>NUCLEOTIDE SEQUENCE [LARGE SCALE GENOMIC DNA]</scope>
    <source>
        <strain evidence="6">NBRC 102407</strain>
    </source>
</reference>
<comment type="caution">
    <text evidence="5">The sequence shown here is derived from an EMBL/GenBank/DDBJ whole genome shotgun (WGS) entry which is preliminary data.</text>
</comment>
<dbReference type="Proteomes" id="UP001157167">
    <property type="component" value="Unassembled WGS sequence"/>
</dbReference>
<keyword evidence="3" id="KW-0676">Redox-active center</keyword>
<dbReference type="RefSeq" id="WP_284189602.1">
    <property type="nucleotide sequence ID" value="NZ_BSPX01000093.1"/>
</dbReference>
<evidence type="ECO:0000256" key="1">
    <source>
        <dbReference type="ARBA" id="ARBA00004196"/>
    </source>
</evidence>
<dbReference type="InterPro" id="IPR017937">
    <property type="entry name" value="Thioredoxin_CS"/>
</dbReference>
<dbReference type="InterPro" id="IPR036249">
    <property type="entry name" value="Thioredoxin-like_sf"/>
</dbReference>
<keyword evidence="2" id="KW-0201">Cytochrome c-type biogenesis</keyword>
<protein>
    <submittedName>
        <fullName evidence="5">Thioredoxin</fullName>
    </submittedName>
</protein>
<evidence type="ECO:0000256" key="2">
    <source>
        <dbReference type="ARBA" id="ARBA00022748"/>
    </source>
</evidence>
<dbReference type="InterPro" id="IPR050553">
    <property type="entry name" value="Thioredoxin_ResA/DsbE_sf"/>
</dbReference>
<dbReference type="SUPFAM" id="SSF52833">
    <property type="entry name" value="Thioredoxin-like"/>
    <property type="match status" value="1"/>
</dbReference>
<feature type="domain" description="Thioredoxin" evidence="4">
    <location>
        <begin position="23"/>
        <end position="183"/>
    </location>
</feature>
<dbReference type="PANTHER" id="PTHR42852:SF13">
    <property type="entry name" value="PROTEIN DIPZ"/>
    <property type="match status" value="1"/>
</dbReference>
<dbReference type="InterPro" id="IPR013740">
    <property type="entry name" value="Redoxin"/>
</dbReference>
<dbReference type="Pfam" id="PF08534">
    <property type="entry name" value="Redoxin"/>
    <property type="match status" value="1"/>
</dbReference>
<dbReference type="CDD" id="cd02966">
    <property type="entry name" value="TlpA_like_family"/>
    <property type="match status" value="1"/>
</dbReference>
<evidence type="ECO:0000313" key="6">
    <source>
        <dbReference type="Proteomes" id="UP001157167"/>
    </source>
</evidence>
<dbReference type="EMBL" id="BSPX01000093">
    <property type="protein sequence ID" value="GLT24440.1"/>
    <property type="molecule type" value="Genomic_DNA"/>
</dbReference>
<keyword evidence="6" id="KW-1185">Reference proteome</keyword>
<evidence type="ECO:0000256" key="3">
    <source>
        <dbReference type="ARBA" id="ARBA00023284"/>
    </source>
</evidence>